<dbReference type="EMBL" id="CM004469">
    <property type="protein sequence ID" value="OCT91124.1"/>
    <property type="molecule type" value="Genomic_DNA"/>
</dbReference>
<dbReference type="InterPro" id="IPR036179">
    <property type="entry name" value="Ig-like_dom_sf"/>
</dbReference>
<gene>
    <name evidence="8" type="ORF">XELAEV_18014179mg</name>
</gene>
<dbReference type="Gene3D" id="2.60.40.10">
    <property type="entry name" value="Immunoglobulins"/>
    <property type="match status" value="1"/>
</dbReference>
<keyword evidence="5" id="KW-0393">Immunoglobulin domain</keyword>
<dbReference type="PROSITE" id="PS50835">
    <property type="entry name" value="IG_LIKE"/>
    <property type="match status" value="2"/>
</dbReference>
<dbReference type="GO" id="GO:0050839">
    <property type="term" value="F:cell adhesion molecule binding"/>
    <property type="evidence" value="ECO:0007669"/>
    <property type="project" value="TreeGrafter"/>
</dbReference>
<dbReference type="PANTHER" id="PTHR11640:SF31">
    <property type="entry name" value="IRREGULAR CHIASM C-ROUGHEST PROTEIN-RELATED"/>
    <property type="match status" value="1"/>
</dbReference>
<evidence type="ECO:0000256" key="1">
    <source>
        <dbReference type="ARBA" id="ARBA00004479"/>
    </source>
</evidence>
<dbReference type="Proteomes" id="UP000694892">
    <property type="component" value="Chromosome 2S"/>
</dbReference>
<keyword evidence="2 6" id="KW-0472">Membrane</keyword>
<dbReference type="Pfam" id="PF13927">
    <property type="entry name" value="Ig_3"/>
    <property type="match status" value="1"/>
</dbReference>
<dbReference type="InterPro" id="IPR003599">
    <property type="entry name" value="Ig_sub"/>
</dbReference>
<protein>
    <recommendedName>
        <fullName evidence="7">Ig-like domain-containing protein</fullName>
    </recommendedName>
</protein>
<dbReference type="GO" id="GO:0098609">
    <property type="term" value="P:cell-cell adhesion"/>
    <property type="evidence" value="ECO:0007669"/>
    <property type="project" value="TreeGrafter"/>
</dbReference>
<dbReference type="OMA" id="QWSRNSG"/>
<evidence type="ECO:0000313" key="8">
    <source>
        <dbReference type="EMBL" id="OCT91124.1"/>
    </source>
</evidence>
<feature type="domain" description="Ig-like" evidence="7">
    <location>
        <begin position="142"/>
        <end position="230"/>
    </location>
</feature>
<dbReference type="CDD" id="cd00096">
    <property type="entry name" value="Ig"/>
    <property type="match status" value="1"/>
</dbReference>
<keyword evidence="6" id="KW-1133">Transmembrane helix</keyword>
<name>A0A974DFS6_XENLA</name>
<evidence type="ECO:0000256" key="2">
    <source>
        <dbReference type="ARBA" id="ARBA00023136"/>
    </source>
</evidence>
<dbReference type="InterPro" id="IPR003598">
    <property type="entry name" value="Ig_sub2"/>
</dbReference>
<organism evidence="8 9">
    <name type="scientific">Xenopus laevis</name>
    <name type="common">African clawed frog</name>
    <dbReference type="NCBI Taxonomy" id="8355"/>
    <lineage>
        <taxon>Eukaryota</taxon>
        <taxon>Metazoa</taxon>
        <taxon>Chordata</taxon>
        <taxon>Craniata</taxon>
        <taxon>Vertebrata</taxon>
        <taxon>Euteleostomi</taxon>
        <taxon>Amphibia</taxon>
        <taxon>Batrachia</taxon>
        <taxon>Anura</taxon>
        <taxon>Pipoidea</taxon>
        <taxon>Pipidae</taxon>
        <taxon>Xenopodinae</taxon>
        <taxon>Xenopus</taxon>
        <taxon>Xenopus</taxon>
    </lineage>
</organism>
<proteinExistence type="predicted"/>
<dbReference type="SUPFAM" id="SSF48726">
    <property type="entry name" value="Immunoglobulin"/>
    <property type="match status" value="1"/>
</dbReference>
<dbReference type="InterPro" id="IPR013783">
    <property type="entry name" value="Ig-like_fold"/>
</dbReference>
<dbReference type="FunFam" id="2.60.40.10:FF:000032">
    <property type="entry name" value="palladin isoform X1"/>
    <property type="match status" value="1"/>
</dbReference>
<dbReference type="PANTHER" id="PTHR11640">
    <property type="entry name" value="NEPHRIN"/>
    <property type="match status" value="1"/>
</dbReference>
<evidence type="ECO:0000256" key="4">
    <source>
        <dbReference type="ARBA" id="ARBA00023180"/>
    </source>
</evidence>
<feature type="domain" description="Ig-like" evidence="7">
    <location>
        <begin position="66"/>
        <end position="133"/>
    </location>
</feature>
<keyword evidence="3" id="KW-1015">Disulfide bond</keyword>
<feature type="transmembrane region" description="Helical" evidence="6">
    <location>
        <begin position="244"/>
        <end position="261"/>
    </location>
</feature>
<keyword evidence="6" id="KW-0812">Transmembrane</keyword>
<sequence length="289" mass="32909">MRDCWLTVLLSIWKCREKRDFPVQMRDCGLSCQKRGTVPLKKGQLGAVRLELNGKNTSSLLQLNISETASLKCEVFDNTGDEELIWYRGTRQVDVSSNDNVNISQVCVYPLSTEDNGVSFICLLKRDNTVKLSVMLDVRFTPILEGESSVTVEVGKNAQLTCITKANPQAEMIWRKNGVVVTMEKSRYKQYLDSEKFQLNIDRVDKKDAGNYTCVAVATDSNTTETKNFELVVEDKKDVLPVEAIAAAVVVGALIILFFFVRKERDHFQTMHEEARRHLTVRHLYKYQV</sequence>
<comment type="subcellular location">
    <subcellularLocation>
        <location evidence="1">Membrane</location>
        <topology evidence="1">Single-pass type I membrane protein</topology>
    </subcellularLocation>
</comment>
<dbReference type="GO" id="GO:0005886">
    <property type="term" value="C:plasma membrane"/>
    <property type="evidence" value="ECO:0007669"/>
    <property type="project" value="TreeGrafter"/>
</dbReference>
<dbReference type="InterPro" id="IPR051275">
    <property type="entry name" value="Cell_adhesion_signaling"/>
</dbReference>
<dbReference type="InterPro" id="IPR007110">
    <property type="entry name" value="Ig-like_dom"/>
</dbReference>
<evidence type="ECO:0000256" key="5">
    <source>
        <dbReference type="ARBA" id="ARBA00023319"/>
    </source>
</evidence>
<evidence type="ECO:0000256" key="6">
    <source>
        <dbReference type="SAM" id="Phobius"/>
    </source>
</evidence>
<evidence type="ECO:0000313" key="9">
    <source>
        <dbReference type="Proteomes" id="UP000694892"/>
    </source>
</evidence>
<dbReference type="SMART" id="SM00408">
    <property type="entry name" value="IGc2"/>
    <property type="match status" value="1"/>
</dbReference>
<evidence type="ECO:0000259" key="7">
    <source>
        <dbReference type="PROSITE" id="PS50835"/>
    </source>
</evidence>
<dbReference type="GO" id="GO:0005911">
    <property type="term" value="C:cell-cell junction"/>
    <property type="evidence" value="ECO:0007669"/>
    <property type="project" value="TreeGrafter"/>
</dbReference>
<reference evidence="9" key="1">
    <citation type="journal article" date="2016" name="Nature">
        <title>Genome evolution in the allotetraploid frog Xenopus laevis.</title>
        <authorList>
            <person name="Session A.M."/>
            <person name="Uno Y."/>
            <person name="Kwon T."/>
            <person name="Chapman J.A."/>
            <person name="Toyoda A."/>
            <person name="Takahashi S."/>
            <person name="Fukui A."/>
            <person name="Hikosaka A."/>
            <person name="Suzuki A."/>
            <person name="Kondo M."/>
            <person name="van Heeringen S.J."/>
            <person name="Quigley I."/>
            <person name="Heinz S."/>
            <person name="Ogino H."/>
            <person name="Ochi H."/>
            <person name="Hellsten U."/>
            <person name="Lyons J.B."/>
            <person name="Simakov O."/>
            <person name="Putnam N."/>
            <person name="Stites J."/>
            <person name="Kuroki Y."/>
            <person name="Tanaka T."/>
            <person name="Michiue T."/>
            <person name="Watanabe M."/>
            <person name="Bogdanovic O."/>
            <person name="Lister R."/>
            <person name="Georgiou G."/>
            <person name="Paranjpe S.S."/>
            <person name="van Kruijsbergen I."/>
            <person name="Shu S."/>
            <person name="Carlson J."/>
            <person name="Kinoshita T."/>
            <person name="Ohta Y."/>
            <person name="Mawaribuchi S."/>
            <person name="Jenkins J."/>
            <person name="Grimwood J."/>
            <person name="Schmutz J."/>
            <person name="Mitros T."/>
            <person name="Mozaffari S.V."/>
            <person name="Suzuki Y."/>
            <person name="Haramoto Y."/>
            <person name="Yamamoto T.S."/>
            <person name="Takagi C."/>
            <person name="Heald R."/>
            <person name="Miller K."/>
            <person name="Haudenschild C."/>
            <person name="Kitzman J."/>
            <person name="Nakayama T."/>
            <person name="Izutsu Y."/>
            <person name="Robert J."/>
            <person name="Fortriede J."/>
            <person name="Burns K."/>
            <person name="Lotay V."/>
            <person name="Karimi K."/>
            <person name="Yasuoka Y."/>
            <person name="Dichmann D.S."/>
            <person name="Flajnik M.F."/>
            <person name="Houston D.W."/>
            <person name="Shendure J."/>
            <person name="DuPasquier L."/>
            <person name="Vize P.D."/>
            <person name="Zorn A.M."/>
            <person name="Ito M."/>
            <person name="Marcotte E.M."/>
            <person name="Wallingford J.B."/>
            <person name="Ito Y."/>
            <person name="Asashima M."/>
            <person name="Ueno N."/>
            <person name="Matsuda Y."/>
            <person name="Veenstra G.J."/>
            <person name="Fujiyama A."/>
            <person name="Harland R.M."/>
            <person name="Taira M."/>
            <person name="Rokhsar D.S."/>
        </authorList>
    </citation>
    <scope>NUCLEOTIDE SEQUENCE [LARGE SCALE GENOMIC DNA]</scope>
    <source>
        <strain evidence="9">J</strain>
    </source>
</reference>
<accession>A0A974DFS6</accession>
<dbReference type="AlphaFoldDB" id="A0A974DFS6"/>
<keyword evidence="4" id="KW-0325">Glycoprotein</keyword>
<dbReference type="SMART" id="SM00409">
    <property type="entry name" value="IG"/>
    <property type="match status" value="2"/>
</dbReference>
<evidence type="ECO:0000256" key="3">
    <source>
        <dbReference type="ARBA" id="ARBA00023157"/>
    </source>
</evidence>